<keyword evidence="15" id="KW-0675">Receptor</keyword>
<evidence type="ECO:0000256" key="13">
    <source>
        <dbReference type="ARBA" id="ARBA00080405"/>
    </source>
</evidence>
<evidence type="ECO:0000313" key="16">
    <source>
        <dbReference type="Proteomes" id="UP000277580"/>
    </source>
</evidence>
<evidence type="ECO:0000313" key="15">
    <source>
        <dbReference type="EMBL" id="RPB15473.1"/>
    </source>
</evidence>
<keyword evidence="6" id="KW-0653">Protein transport</keyword>
<accession>A0A3N4KY34</accession>
<dbReference type="GO" id="GO:0006886">
    <property type="term" value="P:intracellular protein transport"/>
    <property type="evidence" value="ECO:0007669"/>
    <property type="project" value="InterPro"/>
</dbReference>
<organism evidence="15 16">
    <name type="scientific">Morchella conica CCBAS932</name>
    <dbReference type="NCBI Taxonomy" id="1392247"/>
    <lineage>
        <taxon>Eukaryota</taxon>
        <taxon>Fungi</taxon>
        <taxon>Dikarya</taxon>
        <taxon>Ascomycota</taxon>
        <taxon>Pezizomycotina</taxon>
        <taxon>Pezizomycetes</taxon>
        <taxon>Pezizales</taxon>
        <taxon>Morchellaceae</taxon>
        <taxon>Morchella</taxon>
    </lineage>
</organism>
<dbReference type="AlphaFoldDB" id="A0A3N4KY34"/>
<name>A0A3N4KY34_9PEZI</name>
<dbReference type="InterPro" id="IPR002056">
    <property type="entry name" value="MAS20"/>
</dbReference>
<keyword evidence="7" id="KW-1133">Transmembrane helix</keyword>
<dbReference type="GO" id="GO:0005742">
    <property type="term" value="C:mitochondrial outer membrane translocase complex"/>
    <property type="evidence" value="ECO:0007669"/>
    <property type="project" value="UniProtKB-UniRule"/>
</dbReference>
<protein>
    <recommendedName>
        <fullName evidence="11">Mitochondrial import receptor subunit TOM20</fullName>
    </recommendedName>
    <alternativeName>
        <fullName evidence="10">Mitochondrial 20 kDa outer membrane protein</fullName>
    </alternativeName>
    <alternativeName>
        <fullName evidence="12">Mitochondrial import receptor subunit tom20</fullName>
    </alternativeName>
    <alternativeName>
        <fullName evidence="13">Translocase of outer membrane 20 kDa subunit</fullName>
    </alternativeName>
</protein>
<dbReference type="Proteomes" id="UP000277580">
    <property type="component" value="Unassembled WGS sequence"/>
</dbReference>
<evidence type="ECO:0000256" key="12">
    <source>
        <dbReference type="ARBA" id="ARBA00073975"/>
    </source>
</evidence>
<keyword evidence="5 14" id="KW-1000">Mitochondrion outer membrane</keyword>
<dbReference type="PIRSF" id="PIRSF037707">
    <property type="entry name" value="MAS20_rcpt"/>
    <property type="match status" value="1"/>
</dbReference>
<evidence type="ECO:0000256" key="3">
    <source>
        <dbReference type="ARBA" id="ARBA00022448"/>
    </source>
</evidence>
<dbReference type="InParanoid" id="A0A3N4KY34"/>
<evidence type="ECO:0000256" key="1">
    <source>
        <dbReference type="ARBA" id="ARBA00004572"/>
    </source>
</evidence>
<dbReference type="FunFam" id="1.20.960.10:FF:000002">
    <property type="entry name" value="Mitochondrial import receptor subunit TOM20"/>
    <property type="match status" value="1"/>
</dbReference>
<evidence type="ECO:0000256" key="7">
    <source>
        <dbReference type="ARBA" id="ARBA00022989"/>
    </source>
</evidence>
<dbReference type="EMBL" id="ML119113">
    <property type="protein sequence ID" value="RPB15473.1"/>
    <property type="molecule type" value="Genomic_DNA"/>
</dbReference>
<evidence type="ECO:0000256" key="9">
    <source>
        <dbReference type="ARBA" id="ARBA00023136"/>
    </source>
</evidence>
<reference evidence="15 16" key="1">
    <citation type="journal article" date="2018" name="Nat. Ecol. Evol.">
        <title>Pezizomycetes genomes reveal the molecular basis of ectomycorrhizal truffle lifestyle.</title>
        <authorList>
            <person name="Murat C."/>
            <person name="Payen T."/>
            <person name="Noel B."/>
            <person name="Kuo A."/>
            <person name="Morin E."/>
            <person name="Chen J."/>
            <person name="Kohler A."/>
            <person name="Krizsan K."/>
            <person name="Balestrini R."/>
            <person name="Da Silva C."/>
            <person name="Montanini B."/>
            <person name="Hainaut M."/>
            <person name="Levati E."/>
            <person name="Barry K.W."/>
            <person name="Belfiori B."/>
            <person name="Cichocki N."/>
            <person name="Clum A."/>
            <person name="Dockter R.B."/>
            <person name="Fauchery L."/>
            <person name="Guy J."/>
            <person name="Iotti M."/>
            <person name="Le Tacon F."/>
            <person name="Lindquist E.A."/>
            <person name="Lipzen A."/>
            <person name="Malagnac F."/>
            <person name="Mello A."/>
            <person name="Molinier V."/>
            <person name="Miyauchi S."/>
            <person name="Poulain J."/>
            <person name="Riccioni C."/>
            <person name="Rubini A."/>
            <person name="Sitrit Y."/>
            <person name="Splivallo R."/>
            <person name="Traeger S."/>
            <person name="Wang M."/>
            <person name="Zifcakova L."/>
            <person name="Wipf D."/>
            <person name="Zambonelli A."/>
            <person name="Paolocci F."/>
            <person name="Nowrousian M."/>
            <person name="Ottonello S."/>
            <person name="Baldrian P."/>
            <person name="Spatafora J.W."/>
            <person name="Henrissat B."/>
            <person name="Nagy L.G."/>
            <person name="Aury J.M."/>
            <person name="Wincker P."/>
            <person name="Grigoriev I.V."/>
            <person name="Bonfante P."/>
            <person name="Martin F.M."/>
        </authorList>
    </citation>
    <scope>NUCLEOTIDE SEQUENCE [LARGE SCALE GENOMIC DNA]</scope>
    <source>
        <strain evidence="15 16">CCBAS932</strain>
    </source>
</reference>
<evidence type="ECO:0000256" key="4">
    <source>
        <dbReference type="ARBA" id="ARBA00022692"/>
    </source>
</evidence>
<evidence type="ECO:0000256" key="2">
    <source>
        <dbReference type="ARBA" id="ARBA00005792"/>
    </source>
</evidence>
<comment type="similarity">
    <text evidence="2 14">Belongs to the Tom20 family.</text>
</comment>
<dbReference type="PANTHER" id="PTHR12430:SF0">
    <property type="entry name" value="TRANSLOCASE OF OUTER MITOCHONDRIAL MEMBRANE 20"/>
    <property type="match status" value="1"/>
</dbReference>
<dbReference type="Pfam" id="PF02064">
    <property type="entry name" value="MAS20"/>
    <property type="match status" value="1"/>
</dbReference>
<keyword evidence="3" id="KW-0813">Transport</keyword>
<dbReference type="OrthoDB" id="2154253at2759"/>
<proteinExistence type="inferred from homology"/>
<comment type="subcellular location">
    <subcellularLocation>
        <location evidence="1">Mitochondrion outer membrane</location>
        <topology evidence="1">Single-pass membrane protein</topology>
    </subcellularLocation>
</comment>
<dbReference type="GO" id="GO:0030150">
    <property type="term" value="P:protein import into mitochondrial matrix"/>
    <property type="evidence" value="ECO:0007669"/>
    <property type="project" value="TreeGrafter"/>
</dbReference>
<evidence type="ECO:0000256" key="10">
    <source>
        <dbReference type="ARBA" id="ARBA00042705"/>
    </source>
</evidence>
<dbReference type="STRING" id="1392247.A0A3N4KY34"/>
<dbReference type="GO" id="GO:0006605">
    <property type="term" value="P:protein targeting"/>
    <property type="evidence" value="ECO:0007669"/>
    <property type="project" value="InterPro"/>
</dbReference>
<evidence type="ECO:0000256" key="8">
    <source>
        <dbReference type="ARBA" id="ARBA00023128"/>
    </source>
</evidence>
<dbReference type="PANTHER" id="PTHR12430">
    <property type="entry name" value="MITOCHONDRIAL IMPORT RECEPTOR SUBUNIT TOM20"/>
    <property type="match status" value="1"/>
</dbReference>
<keyword evidence="9 14" id="KW-0472">Membrane</keyword>
<evidence type="ECO:0000256" key="6">
    <source>
        <dbReference type="ARBA" id="ARBA00022927"/>
    </source>
</evidence>
<keyword evidence="4" id="KW-0812">Transmembrane</keyword>
<evidence type="ECO:0000256" key="14">
    <source>
        <dbReference type="PIRNR" id="PIRNR037707"/>
    </source>
</evidence>
<dbReference type="Gene3D" id="1.20.960.10">
    <property type="entry name" value="Mitochondrial outer membrane translocase complex, subunit Tom20 domain"/>
    <property type="match status" value="1"/>
</dbReference>
<dbReference type="FunCoup" id="A0A3N4KY34">
    <property type="interactions" value="328"/>
</dbReference>
<dbReference type="InterPro" id="IPR023392">
    <property type="entry name" value="Tom20_dom_sf"/>
</dbReference>
<evidence type="ECO:0000256" key="11">
    <source>
        <dbReference type="ARBA" id="ARBA00068548"/>
    </source>
</evidence>
<sequence>MVVTGVATLFALGGAYAFYFDYKRRNDPEFRKALKRDKKRHAKTQKLQAEAAHAEQRQTLIASVRDAQLVGFPTDVEEKEAFFMNEVATGEALCQEGPDKALDAALSFYKALKVYPQPKDLISIYDKTVPKHVLDILAEMIALDGSIAFGGSSVGSGHENPTGVE</sequence>
<dbReference type="PRINTS" id="PR00351">
    <property type="entry name" value="OM20RECEPTOR"/>
</dbReference>
<dbReference type="SUPFAM" id="SSF47157">
    <property type="entry name" value="Mitochondrial import receptor subunit Tom20"/>
    <property type="match status" value="1"/>
</dbReference>
<dbReference type="GO" id="GO:0030943">
    <property type="term" value="F:mitochondrion targeting sequence binding"/>
    <property type="evidence" value="ECO:0007669"/>
    <property type="project" value="TreeGrafter"/>
</dbReference>
<dbReference type="GO" id="GO:0008320">
    <property type="term" value="F:protein transmembrane transporter activity"/>
    <property type="evidence" value="ECO:0007669"/>
    <property type="project" value="TreeGrafter"/>
</dbReference>
<dbReference type="GO" id="GO:0016031">
    <property type="term" value="P:tRNA import into mitochondrion"/>
    <property type="evidence" value="ECO:0007669"/>
    <property type="project" value="TreeGrafter"/>
</dbReference>
<keyword evidence="8 14" id="KW-0496">Mitochondrion</keyword>
<keyword evidence="16" id="KW-1185">Reference proteome</keyword>
<evidence type="ECO:0000256" key="5">
    <source>
        <dbReference type="ARBA" id="ARBA00022787"/>
    </source>
</evidence>
<gene>
    <name evidence="15" type="ORF">P167DRAFT_533263</name>
</gene>